<keyword evidence="1" id="KW-0812">Transmembrane</keyword>
<keyword evidence="1" id="KW-1133">Transmembrane helix</keyword>
<dbReference type="AlphaFoldDB" id="A0A8S9UJ65"/>
<gene>
    <name evidence="2" type="ORF">GN958_ATG10285</name>
</gene>
<evidence type="ECO:0000313" key="2">
    <source>
        <dbReference type="EMBL" id="KAF4140566.1"/>
    </source>
</evidence>
<evidence type="ECO:0000313" key="3">
    <source>
        <dbReference type="Proteomes" id="UP000704712"/>
    </source>
</evidence>
<keyword evidence="1" id="KW-0472">Membrane</keyword>
<feature type="transmembrane region" description="Helical" evidence="1">
    <location>
        <begin position="122"/>
        <end position="141"/>
    </location>
</feature>
<feature type="transmembrane region" description="Helical" evidence="1">
    <location>
        <begin position="93"/>
        <end position="110"/>
    </location>
</feature>
<comment type="caution">
    <text evidence="2">The sequence shown here is derived from an EMBL/GenBank/DDBJ whole genome shotgun (WGS) entry which is preliminary data.</text>
</comment>
<dbReference type="EMBL" id="JAACNO010001447">
    <property type="protein sequence ID" value="KAF4140566.1"/>
    <property type="molecule type" value="Genomic_DNA"/>
</dbReference>
<accession>A0A8S9UJ65</accession>
<protein>
    <submittedName>
        <fullName evidence="2">Uncharacterized protein</fullName>
    </submittedName>
</protein>
<proteinExistence type="predicted"/>
<sequence length="297" mass="33037">MALEATLLVLQIMVTTDCLRTFIVAATAAVPTDFDAVNATDAQDLFNLLAPPSYVLCVWMQLFLCFTFGVWLGPKSTAGTFIARYSTPASREALFLSLALGVTSISAILWDSLMLLDRRCLAPIALLFVWCGSLPFYLVLSRSYRAPNTLVDVIIFTLGEFSVRLYFTWLTGAVIFGVLDTLQYLHGDYFSYTVYVQLMGAMLALAFGLYMQSRDPVVALMATWFLVGLAYRKCTFEGDAKETFEKLQTAALVIKPVFLLVLIFDAVRNLCHFLQNVSTTVIHLEVEVEDITLTSSI</sequence>
<reference evidence="2" key="1">
    <citation type="submission" date="2020-03" db="EMBL/GenBank/DDBJ databases">
        <title>Hybrid Assembly of Korean Phytophthora infestans isolates.</title>
        <authorList>
            <person name="Prokchorchik M."/>
            <person name="Lee Y."/>
            <person name="Seo J."/>
            <person name="Cho J.-H."/>
            <person name="Park Y.-E."/>
            <person name="Jang D.-C."/>
            <person name="Im J.-S."/>
            <person name="Choi J.-G."/>
            <person name="Park H.-J."/>
            <person name="Lee G.-B."/>
            <person name="Lee Y.-G."/>
            <person name="Hong S.-Y."/>
            <person name="Cho K."/>
            <person name="Sohn K.H."/>
        </authorList>
    </citation>
    <scope>NUCLEOTIDE SEQUENCE</scope>
    <source>
        <strain evidence="2">KR_2_A2</strain>
    </source>
</reference>
<name>A0A8S9UJ65_PHYIN</name>
<dbReference type="Proteomes" id="UP000704712">
    <property type="component" value="Unassembled WGS sequence"/>
</dbReference>
<feature type="transmembrane region" description="Helical" evidence="1">
    <location>
        <begin position="52"/>
        <end position="72"/>
    </location>
</feature>
<feature type="transmembrane region" description="Helical" evidence="1">
    <location>
        <begin position="189"/>
        <end position="210"/>
    </location>
</feature>
<organism evidence="2 3">
    <name type="scientific">Phytophthora infestans</name>
    <name type="common">Potato late blight agent</name>
    <name type="synonym">Botrytis infestans</name>
    <dbReference type="NCBI Taxonomy" id="4787"/>
    <lineage>
        <taxon>Eukaryota</taxon>
        <taxon>Sar</taxon>
        <taxon>Stramenopiles</taxon>
        <taxon>Oomycota</taxon>
        <taxon>Peronosporomycetes</taxon>
        <taxon>Peronosporales</taxon>
        <taxon>Peronosporaceae</taxon>
        <taxon>Phytophthora</taxon>
    </lineage>
</organism>
<feature type="transmembrane region" description="Helical" evidence="1">
    <location>
        <begin position="153"/>
        <end position="177"/>
    </location>
</feature>
<evidence type="ECO:0000256" key="1">
    <source>
        <dbReference type="SAM" id="Phobius"/>
    </source>
</evidence>